<organism evidence="1 2">
    <name type="scientific">Puccinia sorghi</name>
    <dbReference type="NCBI Taxonomy" id="27349"/>
    <lineage>
        <taxon>Eukaryota</taxon>
        <taxon>Fungi</taxon>
        <taxon>Dikarya</taxon>
        <taxon>Basidiomycota</taxon>
        <taxon>Pucciniomycotina</taxon>
        <taxon>Pucciniomycetes</taxon>
        <taxon>Pucciniales</taxon>
        <taxon>Pucciniaceae</taxon>
        <taxon>Puccinia</taxon>
    </lineage>
</organism>
<dbReference type="VEuPathDB" id="FungiDB:VP01_1437g1"/>
<dbReference type="EMBL" id="LAVV01004865">
    <property type="protein sequence ID" value="KNZ61197.1"/>
    <property type="molecule type" value="Genomic_DNA"/>
</dbReference>
<comment type="caution">
    <text evidence="1">The sequence shown here is derived from an EMBL/GenBank/DDBJ whole genome shotgun (WGS) entry which is preliminary data.</text>
</comment>
<evidence type="ECO:0000313" key="2">
    <source>
        <dbReference type="Proteomes" id="UP000037035"/>
    </source>
</evidence>
<dbReference type="Proteomes" id="UP000037035">
    <property type="component" value="Unassembled WGS sequence"/>
</dbReference>
<dbReference type="AlphaFoldDB" id="A0A0L6VKU2"/>
<reference evidence="1 2" key="1">
    <citation type="submission" date="2015-08" db="EMBL/GenBank/DDBJ databases">
        <title>Next Generation Sequencing and Analysis of the Genome of Puccinia sorghi L Schw, the Causal Agent of Maize Common Rust.</title>
        <authorList>
            <person name="Rochi L."/>
            <person name="Burguener G."/>
            <person name="Darino M."/>
            <person name="Turjanski A."/>
            <person name="Kreff E."/>
            <person name="Dieguez M.J."/>
            <person name="Sacco F."/>
        </authorList>
    </citation>
    <scope>NUCLEOTIDE SEQUENCE [LARGE SCALE GENOMIC DNA]</scope>
    <source>
        <strain evidence="1 2">RO10H11247</strain>
    </source>
</reference>
<protein>
    <submittedName>
        <fullName evidence="1">Uncharacterized protein</fullName>
    </submittedName>
</protein>
<accession>A0A0L6VKU2</accession>
<proteinExistence type="predicted"/>
<name>A0A0L6VKU2_9BASI</name>
<sequence length="144" mass="16897">EEQHTQSLLEKHFHQQEAHLKKSQENLNKNNIFEFFNAPATSAESKELEEYFDINFILSLHYRTIQRSSSFASEKKFSLADNVFSSGCGTLKPWKIGRCMSSHMWLKQGIQVTGKFKKAQKFFEHYVYFSQKTSQNNLVFIFSL</sequence>
<evidence type="ECO:0000313" key="1">
    <source>
        <dbReference type="EMBL" id="KNZ61197.1"/>
    </source>
</evidence>
<keyword evidence="2" id="KW-1185">Reference proteome</keyword>
<dbReference type="OrthoDB" id="2505875at2759"/>
<feature type="non-terminal residue" evidence="1">
    <location>
        <position position="1"/>
    </location>
</feature>
<gene>
    <name evidence="1" type="ORF">VP01_1437g1</name>
</gene>